<keyword evidence="3" id="KW-0418">Kinase</keyword>
<organism evidence="7 8">
    <name type="scientific">Fundicoccus culcitae</name>
    <dbReference type="NCBI Taxonomy" id="2969821"/>
    <lineage>
        <taxon>Bacteria</taxon>
        <taxon>Bacillati</taxon>
        <taxon>Bacillota</taxon>
        <taxon>Bacilli</taxon>
        <taxon>Lactobacillales</taxon>
        <taxon>Aerococcaceae</taxon>
        <taxon>Fundicoccus</taxon>
    </lineage>
</organism>
<evidence type="ECO:0000259" key="6">
    <source>
        <dbReference type="Pfam" id="PF14689"/>
    </source>
</evidence>
<sequence>MDNLILIIILALIIISGLIGIILHQKKEIAFHKLQQTELDQYATEVELVYSQLRGIRHDYRNHLQVMDVFVESEQFDLLRDYISQLNNELNQVDTIIRTGNTLIDALVNTKLSIAKNNGITLDATAIAPQHLPIQNVDLAVIIGNVLSNAIEATTRQLKKNSESQPFIRFYLAPMQKNLYISVSNTMDKNPQNNFMSLKAPNRQGYGIRRIDQTVNKYQGHVNRQWEEGIFVTEITIPLIDNPE</sequence>
<dbReference type="Pfam" id="PF14501">
    <property type="entry name" value="HATPase_c_5"/>
    <property type="match status" value="1"/>
</dbReference>
<evidence type="ECO:0000256" key="2">
    <source>
        <dbReference type="ARBA" id="ARBA00022679"/>
    </source>
</evidence>
<keyword evidence="4" id="KW-0472">Membrane</keyword>
<dbReference type="Proteomes" id="UP001315967">
    <property type="component" value="Chromosome"/>
</dbReference>
<evidence type="ECO:0000256" key="1">
    <source>
        <dbReference type="ARBA" id="ARBA00022553"/>
    </source>
</evidence>
<dbReference type="PANTHER" id="PTHR40448:SF1">
    <property type="entry name" value="TWO-COMPONENT SENSOR HISTIDINE KINASE"/>
    <property type="match status" value="1"/>
</dbReference>
<evidence type="ECO:0000313" key="8">
    <source>
        <dbReference type="Proteomes" id="UP001315967"/>
    </source>
</evidence>
<proteinExistence type="predicted"/>
<dbReference type="Gene3D" id="1.10.287.130">
    <property type="match status" value="1"/>
</dbReference>
<dbReference type="EMBL" id="CP102453">
    <property type="protein sequence ID" value="UUX34247.1"/>
    <property type="molecule type" value="Genomic_DNA"/>
</dbReference>
<feature type="domain" description="Sensor histidine kinase NatK-like C-terminal" evidence="5">
    <location>
        <begin position="136"/>
        <end position="238"/>
    </location>
</feature>
<evidence type="ECO:0000256" key="4">
    <source>
        <dbReference type="SAM" id="Phobius"/>
    </source>
</evidence>
<evidence type="ECO:0000259" key="5">
    <source>
        <dbReference type="Pfam" id="PF14501"/>
    </source>
</evidence>
<dbReference type="SUPFAM" id="SSF55890">
    <property type="entry name" value="Sporulation response regulatory protein Spo0B"/>
    <property type="match status" value="1"/>
</dbReference>
<feature type="domain" description="SpoOB alpha-helical" evidence="6">
    <location>
        <begin position="42"/>
        <end position="98"/>
    </location>
</feature>
<dbReference type="RefSeq" id="WP_313793750.1">
    <property type="nucleotide sequence ID" value="NZ_CP102453.1"/>
</dbReference>
<dbReference type="CDD" id="cd16935">
    <property type="entry name" value="HATPase_AgrC-ComD-like"/>
    <property type="match status" value="1"/>
</dbReference>
<dbReference type="Gene3D" id="3.30.565.10">
    <property type="entry name" value="Histidine kinase-like ATPase, C-terminal domain"/>
    <property type="match status" value="1"/>
</dbReference>
<dbReference type="InterPro" id="IPR032834">
    <property type="entry name" value="NatK-like_C"/>
</dbReference>
<keyword evidence="8" id="KW-1185">Reference proteome</keyword>
<dbReference type="InterPro" id="IPR016120">
    <property type="entry name" value="Sig_transdc_His_kin_SpoOB"/>
</dbReference>
<gene>
    <name evidence="7" type="ORF">NRE15_00835</name>
</gene>
<protein>
    <submittedName>
        <fullName evidence="7">GHKL domain-containing protein</fullName>
    </submittedName>
</protein>
<name>A0ABY5P677_9LACT</name>
<dbReference type="Pfam" id="PF14689">
    <property type="entry name" value="SPOB_a"/>
    <property type="match status" value="1"/>
</dbReference>
<evidence type="ECO:0000256" key="3">
    <source>
        <dbReference type="ARBA" id="ARBA00022777"/>
    </source>
</evidence>
<dbReference type="SUPFAM" id="SSF55874">
    <property type="entry name" value="ATPase domain of HSP90 chaperone/DNA topoisomerase II/histidine kinase"/>
    <property type="match status" value="1"/>
</dbReference>
<accession>A0ABY5P677</accession>
<dbReference type="InterPro" id="IPR039506">
    <property type="entry name" value="SPOB_a"/>
</dbReference>
<keyword evidence="4" id="KW-0812">Transmembrane</keyword>
<reference evidence="7 8" key="1">
    <citation type="submission" date="2022-08" db="EMBL/GenBank/DDBJ databases">
        <title>Aerococcaceae sp. nov isolated from spoiled eye mask.</title>
        <authorList>
            <person name="Zhou G."/>
            <person name="Xie X.-B."/>
            <person name="Shi Q.-S."/>
            <person name="Wang Y.-S."/>
            <person name="Wen X."/>
            <person name="Peng H."/>
            <person name="Yang X.-J."/>
            <person name="Tao H.-B."/>
            <person name="Huang X.-M."/>
        </authorList>
    </citation>
    <scope>NUCLEOTIDE SEQUENCE [LARGE SCALE GENOMIC DNA]</scope>
    <source>
        <strain evidence="8">DM20194951</strain>
    </source>
</reference>
<keyword evidence="2" id="KW-0808">Transferase</keyword>
<dbReference type="PANTHER" id="PTHR40448">
    <property type="entry name" value="TWO-COMPONENT SENSOR HISTIDINE KINASE"/>
    <property type="match status" value="1"/>
</dbReference>
<keyword evidence="4" id="KW-1133">Transmembrane helix</keyword>
<evidence type="ECO:0000313" key="7">
    <source>
        <dbReference type="EMBL" id="UUX34247.1"/>
    </source>
</evidence>
<feature type="transmembrane region" description="Helical" evidence="4">
    <location>
        <begin position="6"/>
        <end position="23"/>
    </location>
</feature>
<dbReference type="InterPro" id="IPR036890">
    <property type="entry name" value="HATPase_C_sf"/>
</dbReference>
<keyword evidence="1" id="KW-0597">Phosphoprotein</keyword>